<evidence type="ECO:0000313" key="1">
    <source>
        <dbReference type="EMBL" id="KAH6921625.1"/>
    </source>
</evidence>
<accession>A0ACB7RHF1</accession>
<dbReference type="EMBL" id="CM023489">
    <property type="protein sequence ID" value="KAH6921625.1"/>
    <property type="molecule type" value="Genomic_DNA"/>
</dbReference>
<name>A0ACB7RHF1_HYAAI</name>
<keyword evidence="2" id="KW-1185">Reference proteome</keyword>
<evidence type="ECO:0000313" key="2">
    <source>
        <dbReference type="Proteomes" id="UP000821845"/>
    </source>
</evidence>
<proteinExistence type="predicted"/>
<organism evidence="1 2">
    <name type="scientific">Hyalomma asiaticum</name>
    <name type="common">Tick</name>
    <dbReference type="NCBI Taxonomy" id="266040"/>
    <lineage>
        <taxon>Eukaryota</taxon>
        <taxon>Metazoa</taxon>
        <taxon>Ecdysozoa</taxon>
        <taxon>Arthropoda</taxon>
        <taxon>Chelicerata</taxon>
        <taxon>Arachnida</taxon>
        <taxon>Acari</taxon>
        <taxon>Parasitiformes</taxon>
        <taxon>Ixodida</taxon>
        <taxon>Ixodoidea</taxon>
        <taxon>Ixodidae</taxon>
        <taxon>Hyalomminae</taxon>
        <taxon>Hyalomma</taxon>
    </lineage>
</organism>
<dbReference type="Proteomes" id="UP000821845">
    <property type="component" value="Chromosome 9"/>
</dbReference>
<gene>
    <name evidence="1" type="ORF">HPB50_003615</name>
</gene>
<reference evidence="1" key="1">
    <citation type="submission" date="2020-05" db="EMBL/GenBank/DDBJ databases">
        <title>Large-scale comparative analyses of tick genomes elucidate their genetic diversity and vector capacities.</title>
        <authorList>
            <person name="Jia N."/>
            <person name="Wang J."/>
            <person name="Shi W."/>
            <person name="Du L."/>
            <person name="Sun Y."/>
            <person name="Zhan W."/>
            <person name="Jiang J."/>
            <person name="Wang Q."/>
            <person name="Zhang B."/>
            <person name="Ji P."/>
            <person name="Sakyi L.B."/>
            <person name="Cui X."/>
            <person name="Yuan T."/>
            <person name="Jiang B."/>
            <person name="Yang W."/>
            <person name="Lam T.T.-Y."/>
            <person name="Chang Q."/>
            <person name="Ding S."/>
            <person name="Wang X."/>
            <person name="Zhu J."/>
            <person name="Ruan X."/>
            <person name="Zhao L."/>
            <person name="Wei J."/>
            <person name="Que T."/>
            <person name="Du C."/>
            <person name="Cheng J."/>
            <person name="Dai P."/>
            <person name="Han X."/>
            <person name="Huang E."/>
            <person name="Gao Y."/>
            <person name="Liu J."/>
            <person name="Shao H."/>
            <person name="Ye R."/>
            <person name="Li L."/>
            <person name="Wei W."/>
            <person name="Wang X."/>
            <person name="Wang C."/>
            <person name="Yang T."/>
            <person name="Huo Q."/>
            <person name="Li W."/>
            <person name="Guo W."/>
            <person name="Chen H."/>
            <person name="Zhou L."/>
            <person name="Ni X."/>
            <person name="Tian J."/>
            <person name="Zhou Y."/>
            <person name="Sheng Y."/>
            <person name="Liu T."/>
            <person name="Pan Y."/>
            <person name="Xia L."/>
            <person name="Li J."/>
            <person name="Zhao F."/>
            <person name="Cao W."/>
        </authorList>
    </citation>
    <scope>NUCLEOTIDE SEQUENCE</scope>
    <source>
        <strain evidence="1">Hyas-2018</strain>
    </source>
</reference>
<sequence length="388" mass="42939">MSFRIPCIETIAVEGGPGRSGLFGQFLENGPVGIDAEGKLFNRSCTFLNFSDVLYVDYPAGGGLSIIENASVLSTSLDNVTDDLLTFLKKFYEHFPEYLARSLYLAGESYGARAAVSLTKRMKTDCDNRPRGVMLFAGFLIPVEESILKSQEFLYQLSMLDEEGRGKLETMFNTIQATAKKNTTVATLLIAGTVFNFKIGGKKSLFANLTGYDDQGSVLQTTKPAEVKQYVNYVNSSGFKEKIGIPKPLQPLVSLEQHRLIMQFKLGPGDYFTDITTTFADVLGSERVLIVNGQMDDVFPAVLFEEYLSKMTWVGSSEYKECPRMPWKPRATRHGLAGYVKECGNLTTAVALRAGHYLGFDASEAVYDAVERFIKGIKHNSGEQKNVQ</sequence>
<comment type="caution">
    <text evidence="1">The sequence shown here is derived from an EMBL/GenBank/DDBJ whole genome shotgun (WGS) entry which is preliminary data.</text>
</comment>
<protein>
    <submittedName>
        <fullName evidence="1">Uncharacterized protein</fullName>
    </submittedName>
</protein>